<proteinExistence type="inferred from homology"/>
<comment type="subunit">
    <text evidence="2">Interacts with ribosomal protein uL14 (rplN).</text>
</comment>
<evidence type="ECO:0000313" key="4">
    <source>
        <dbReference type="Proteomes" id="UP000568050"/>
    </source>
</evidence>
<accession>A0A839QTM2</accession>
<gene>
    <name evidence="2" type="primary">rsfS</name>
    <name evidence="3" type="ORF">FHX50_000447</name>
</gene>
<keyword evidence="2" id="KW-0810">Translation regulation</keyword>
<keyword evidence="2" id="KW-0963">Cytoplasm</keyword>
<dbReference type="Proteomes" id="UP000568050">
    <property type="component" value="Unassembled WGS sequence"/>
</dbReference>
<dbReference type="SUPFAM" id="SSF81301">
    <property type="entry name" value="Nucleotidyltransferase"/>
    <property type="match status" value="1"/>
</dbReference>
<dbReference type="GO" id="GO:0042256">
    <property type="term" value="P:cytosolic ribosome assembly"/>
    <property type="evidence" value="ECO:0007669"/>
    <property type="project" value="UniProtKB-UniRule"/>
</dbReference>
<dbReference type="PANTHER" id="PTHR21043:SF0">
    <property type="entry name" value="MITOCHONDRIAL ASSEMBLY OF RIBOSOMAL LARGE SUBUNIT PROTEIN 1"/>
    <property type="match status" value="1"/>
</dbReference>
<evidence type="ECO:0000256" key="1">
    <source>
        <dbReference type="ARBA" id="ARBA00010574"/>
    </source>
</evidence>
<dbReference type="Gene3D" id="3.30.460.10">
    <property type="entry name" value="Beta Polymerase, domain 2"/>
    <property type="match status" value="1"/>
</dbReference>
<comment type="caution">
    <text evidence="3">The sequence shown here is derived from an EMBL/GenBank/DDBJ whole genome shotgun (WGS) entry which is preliminary data.</text>
</comment>
<comment type="similarity">
    <text evidence="1 2">Belongs to the Iojap/RsfS family.</text>
</comment>
<dbReference type="GO" id="GO:0005737">
    <property type="term" value="C:cytoplasm"/>
    <property type="evidence" value="ECO:0007669"/>
    <property type="project" value="UniProtKB-SubCell"/>
</dbReference>
<dbReference type="NCBIfam" id="TIGR00090">
    <property type="entry name" value="rsfS_iojap_ybeB"/>
    <property type="match status" value="1"/>
</dbReference>
<dbReference type="AlphaFoldDB" id="A0A839QTM2"/>
<keyword evidence="4" id="KW-1185">Reference proteome</keyword>
<dbReference type="InterPro" id="IPR004394">
    <property type="entry name" value="Iojap/RsfS/C7orf30"/>
</dbReference>
<dbReference type="RefSeq" id="WP_183374067.1">
    <property type="nucleotide sequence ID" value="NZ_CBCSFZ010000008.1"/>
</dbReference>
<comment type="function">
    <text evidence="2">Functions as a ribosomal silencing factor. Interacts with ribosomal protein uL14 (rplN), blocking formation of intersubunit bridge B8. Prevents association of the 30S and 50S ribosomal subunits and the formation of functional ribosomes, thus repressing translation.</text>
</comment>
<dbReference type="GO" id="GO:0090071">
    <property type="term" value="P:negative regulation of ribosome biogenesis"/>
    <property type="evidence" value="ECO:0007669"/>
    <property type="project" value="UniProtKB-UniRule"/>
</dbReference>
<dbReference type="InterPro" id="IPR043519">
    <property type="entry name" value="NT_sf"/>
</dbReference>
<dbReference type="EMBL" id="JACHWP010000001">
    <property type="protein sequence ID" value="MBB3022199.1"/>
    <property type="molecule type" value="Genomic_DNA"/>
</dbReference>
<dbReference type="GO" id="GO:0017148">
    <property type="term" value="P:negative regulation of translation"/>
    <property type="evidence" value="ECO:0007669"/>
    <property type="project" value="UniProtKB-UniRule"/>
</dbReference>
<reference evidence="3 4" key="1">
    <citation type="submission" date="2020-08" db="EMBL/GenBank/DDBJ databases">
        <title>Sequencing the genomes of 1000 actinobacteria strains.</title>
        <authorList>
            <person name="Klenk H.-P."/>
        </authorList>
    </citation>
    <scope>NUCLEOTIDE SEQUENCE [LARGE SCALE GENOMIC DNA]</scope>
    <source>
        <strain evidence="3 4">DSM 23040</strain>
    </source>
</reference>
<dbReference type="HAMAP" id="MF_01477">
    <property type="entry name" value="Iojap_RsfS"/>
    <property type="match status" value="1"/>
</dbReference>
<evidence type="ECO:0000313" key="3">
    <source>
        <dbReference type="EMBL" id="MBB3022199.1"/>
    </source>
</evidence>
<comment type="subcellular location">
    <subcellularLocation>
        <location evidence="2">Cytoplasm</location>
    </subcellularLocation>
</comment>
<dbReference type="Pfam" id="PF02410">
    <property type="entry name" value="RsfS"/>
    <property type="match status" value="1"/>
</dbReference>
<organism evidence="3 4">
    <name type="scientific">Helcobacillus massiliensis</name>
    <dbReference type="NCBI Taxonomy" id="521392"/>
    <lineage>
        <taxon>Bacteria</taxon>
        <taxon>Bacillati</taxon>
        <taxon>Actinomycetota</taxon>
        <taxon>Actinomycetes</taxon>
        <taxon>Micrococcales</taxon>
        <taxon>Dermabacteraceae</taxon>
        <taxon>Helcobacillus</taxon>
    </lineage>
</organism>
<sequence length="126" mass="14200">MSIPQESIDMARVAGQAATDRLAENVIALDVSEQLAITDIFVIASADSERQVSAVCNGIEQDMHKAGYKLKRREGESDARWILMDFTDIVVHVQHAEDREFYALDRLWRDAPVIDLQLDDGRPAHH</sequence>
<name>A0A839QTM2_9MICO</name>
<keyword evidence="2" id="KW-0678">Repressor</keyword>
<dbReference type="FunFam" id="3.30.460.10:FF:000008">
    <property type="entry name" value="Ribosomal silencing factor RsfS"/>
    <property type="match status" value="1"/>
</dbReference>
<protein>
    <recommendedName>
        <fullName evidence="2">Ribosomal silencing factor RsfS</fullName>
    </recommendedName>
</protein>
<evidence type="ECO:0000256" key="2">
    <source>
        <dbReference type="HAMAP-Rule" id="MF_01477"/>
    </source>
</evidence>
<dbReference type="PANTHER" id="PTHR21043">
    <property type="entry name" value="IOJAP SUPERFAMILY ORTHOLOG"/>
    <property type="match status" value="1"/>
</dbReference>
<dbReference type="GO" id="GO:0043023">
    <property type="term" value="F:ribosomal large subunit binding"/>
    <property type="evidence" value="ECO:0007669"/>
    <property type="project" value="TreeGrafter"/>
</dbReference>